<dbReference type="SUPFAM" id="SSF55874">
    <property type="entry name" value="ATPase domain of HSP90 chaperone/DNA topoisomerase II/histidine kinase"/>
    <property type="match status" value="1"/>
</dbReference>
<evidence type="ECO:0000259" key="12">
    <source>
        <dbReference type="PROSITE" id="PS50885"/>
    </source>
</evidence>
<protein>
    <recommendedName>
        <fullName evidence="3">histidine kinase</fullName>
        <ecNumber evidence="3">2.7.13.3</ecNumber>
    </recommendedName>
</protein>
<evidence type="ECO:0000256" key="2">
    <source>
        <dbReference type="ARBA" id="ARBA00004370"/>
    </source>
</evidence>
<dbReference type="InParanoid" id="A0A1Y5TAZ5"/>
<evidence type="ECO:0000313" key="14">
    <source>
        <dbReference type="Proteomes" id="UP000193200"/>
    </source>
</evidence>
<name>A0A1Y5TAZ5_9PROT</name>
<dbReference type="SMART" id="SM00387">
    <property type="entry name" value="HATPase_c"/>
    <property type="match status" value="1"/>
</dbReference>
<dbReference type="InterPro" id="IPR003660">
    <property type="entry name" value="HAMP_dom"/>
</dbReference>
<dbReference type="InterPro" id="IPR005467">
    <property type="entry name" value="His_kinase_dom"/>
</dbReference>
<dbReference type="GO" id="GO:0004673">
    <property type="term" value="F:protein histidine kinase activity"/>
    <property type="evidence" value="ECO:0007669"/>
    <property type="project" value="UniProtKB-EC"/>
</dbReference>
<dbReference type="InterPro" id="IPR050428">
    <property type="entry name" value="TCS_sensor_his_kinase"/>
</dbReference>
<keyword evidence="5 13" id="KW-0808">Transferase</keyword>
<dbReference type="PANTHER" id="PTHR45436:SF5">
    <property type="entry name" value="SENSOR HISTIDINE KINASE TRCS"/>
    <property type="match status" value="1"/>
</dbReference>
<keyword evidence="10" id="KW-0472">Membrane</keyword>
<dbReference type="PANTHER" id="PTHR45436">
    <property type="entry name" value="SENSOR HISTIDINE KINASE YKOH"/>
    <property type="match status" value="1"/>
</dbReference>
<accession>A0A1Y5TAZ5</accession>
<evidence type="ECO:0000256" key="9">
    <source>
        <dbReference type="ARBA" id="ARBA00023012"/>
    </source>
</evidence>
<evidence type="ECO:0000256" key="7">
    <source>
        <dbReference type="ARBA" id="ARBA00022777"/>
    </source>
</evidence>
<feature type="domain" description="Histidine kinase" evidence="11">
    <location>
        <begin position="247"/>
        <end position="447"/>
    </location>
</feature>
<keyword evidence="14" id="KW-1185">Reference proteome</keyword>
<reference evidence="13 14" key="1">
    <citation type="submission" date="2017-03" db="EMBL/GenBank/DDBJ databases">
        <authorList>
            <person name="Afonso C.L."/>
            <person name="Miller P.J."/>
            <person name="Scott M.A."/>
            <person name="Spackman E."/>
            <person name="Goraichik I."/>
            <person name="Dimitrov K.M."/>
            <person name="Suarez D.L."/>
            <person name="Swayne D.E."/>
        </authorList>
    </citation>
    <scope>NUCLEOTIDE SEQUENCE [LARGE SCALE GENOMIC DNA]</scope>
    <source>
        <strain evidence="13 14">CECT 7691</strain>
    </source>
</reference>
<comment type="catalytic activity">
    <reaction evidence="1">
        <text>ATP + protein L-histidine = ADP + protein N-phospho-L-histidine.</text>
        <dbReference type="EC" id="2.7.13.3"/>
    </reaction>
</comment>
<evidence type="ECO:0000256" key="8">
    <source>
        <dbReference type="ARBA" id="ARBA00022989"/>
    </source>
</evidence>
<feature type="transmembrane region" description="Helical" evidence="10">
    <location>
        <begin position="168"/>
        <end position="191"/>
    </location>
</feature>
<evidence type="ECO:0000256" key="6">
    <source>
        <dbReference type="ARBA" id="ARBA00022692"/>
    </source>
</evidence>
<dbReference type="AlphaFoldDB" id="A0A1Y5TAZ5"/>
<evidence type="ECO:0000256" key="4">
    <source>
        <dbReference type="ARBA" id="ARBA00022553"/>
    </source>
</evidence>
<evidence type="ECO:0000256" key="10">
    <source>
        <dbReference type="SAM" id="Phobius"/>
    </source>
</evidence>
<keyword evidence="4" id="KW-0597">Phosphoprotein</keyword>
<dbReference type="Gene3D" id="1.10.287.130">
    <property type="match status" value="1"/>
</dbReference>
<dbReference type="OrthoDB" id="9809567at2"/>
<evidence type="ECO:0000256" key="1">
    <source>
        <dbReference type="ARBA" id="ARBA00000085"/>
    </source>
</evidence>
<evidence type="ECO:0000313" key="13">
    <source>
        <dbReference type="EMBL" id="SLN59854.1"/>
    </source>
</evidence>
<keyword evidence="9" id="KW-0902">Two-component regulatory system</keyword>
<keyword evidence="8 10" id="KW-1133">Transmembrane helix</keyword>
<comment type="subcellular location">
    <subcellularLocation>
        <location evidence="2">Membrane</location>
    </subcellularLocation>
</comment>
<dbReference type="InterPro" id="IPR036890">
    <property type="entry name" value="HATPase_C_sf"/>
</dbReference>
<evidence type="ECO:0000259" key="11">
    <source>
        <dbReference type="PROSITE" id="PS50109"/>
    </source>
</evidence>
<evidence type="ECO:0000256" key="5">
    <source>
        <dbReference type="ARBA" id="ARBA00022679"/>
    </source>
</evidence>
<evidence type="ECO:0000256" key="3">
    <source>
        <dbReference type="ARBA" id="ARBA00012438"/>
    </source>
</evidence>
<dbReference type="PROSITE" id="PS50109">
    <property type="entry name" value="HIS_KIN"/>
    <property type="match status" value="1"/>
</dbReference>
<feature type="domain" description="HAMP" evidence="12">
    <location>
        <begin position="188"/>
        <end position="239"/>
    </location>
</feature>
<dbReference type="InterPro" id="IPR003594">
    <property type="entry name" value="HATPase_dom"/>
</dbReference>
<dbReference type="Pfam" id="PF00672">
    <property type="entry name" value="HAMP"/>
    <property type="match status" value="1"/>
</dbReference>
<dbReference type="Pfam" id="PF02518">
    <property type="entry name" value="HATPase_c"/>
    <property type="match status" value="1"/>
</dbReference>
<dbReference type="PROSITE" id="PS50885">
    <property type="entry name" value="HAMP"/>
    <property type="match status" value="1"/>
</dbReference>
<dbReference type="GO" id="GO:0005886">
    <property type="term" value="C:plasma membrane"/>
    <property type="evidence" value="ECO:0007669"/>
    <property type="project" value="TreeGrafter"/>
</dbReference>
<organism evidence="13 14">
    <name type="scientific">Oceanibacterium hippocampi</name>
    <dbReference type="NCBI Taxonomy" id="745714"/>
    <lineage>
        <taxon>Bacteria</taxon>
        <taxon>Pseudomonadati</taxon>
        <taxon>Pseudomonadota</taxon>
        <taxon>Alphaproteobacteria</taxon>
        <taxon>Sneathiellales</taxon>
        <taxon>Sneathiellaceae</taxon>
        <taxon>Oceanibacterium</taxon>
    </lineage>
</organism>
<keyword evidence="7" id="KW-0418">Kinase</keyword>
<dbReference type="RefSeq" id="WP_085883970.1">
    <property type="nucleotide sequence ID" value="NZ_FWFR01000002.1"/>
</dbReference>
<dbReference type="EMBL" id="FWFR01000002">
    <property type="protein sequence ID" value="SLN59854.1"/>
    <property type="molecule type" value="Genomic_DNA"/>
</dbReference>
<dbReference type="Gene3D" id="3.30.565.10">
    <property type="entry name" value="Histidine kinase-like ATPase, C-terminal domain"/>
    <property type="match status" value="1"/>
</dbReference>
<dbReference type="FunCoup" id="A0A1Y5TAZ5">
    <property type="interactions" value="82"/>
</dbReference>
<gene>
    <name evidence="13" type="primary">phoQ</name>
    <name evidence="13" type="ORF">OCH7691_02636</name>
</gene>
<sequence length="451" mass="48146">MRSNSLLFRLLLGAAIWSAIALVAGGIALSAIFRERVEDNFEQRLTVLLYGLVAELDVAEDGALDAASPPGEPRFHQVYSGWYWQVDGADGAIARSRSLWDQALAAPSWADGGSGPRRSALDGPDDKALVALSLRITLPAMPDRPLIVTVAGDRAEIDAAAASFQQTLIFSLTALGLGLIVAILLQVRFGLRPLRKLRDGLAAIRDGRAETLDEGVPDEIRPLARELNALLRQNAAVVERARRHVGNLAHALKTPVTVLGNEAAGDRSGLGELVTHQTELIRRQLDHYLARARTAATGGVIGARTEVRPVAEALVRTVERLHRDRDLDISLQGDDLPDFRGEREDFEEMLGNLLDNACKWAGSRVVLSLGTSGGALRIAVADDGPGLDASVLDSAVLRGRRLDESVPGSGLGLSIVKDIAELYGGTLELGTAAQGGLEARLTLPGLPRRNS</sequence>
<keyword evidence="6 10" id="KW-0812">Transmembrane</keyword>
<dbReference type="Proteomes" id="UP000193200">
    <property type="component" value="Unassembled WGS sequence"/>
</dbReference>
<proteinExistence type="predicted"/>
<dbReference type="EC" id="2.7.13.3" evidence="3"/>
<dbReference type="GO" id="GO:0000160">
    <property type="term" value="P:phosphorelay signal transduction system"/>
    <property type="evidence" value="ECO:0007669"/>
    <property type="project" value="UniProtKB-KW"/>
</dbReference>